<dbReference type="EMBL" id="ADBJ01000031">
    <property type="protein sequence ID" value="EFA79843.1"/>
    <property type="molecule type" value="Genomic_DNA"/>
</dbReference>
<evidence type="ECO:0000313" key="3">
    <source>
        <dbReference type="Proteomes" id="UP000001396"/>
    </source>
</evidence>
<dbReference type="RefSeq" id="XP_020431964.1">
    <property type="nucleotide sequence ID" value="XM_020577516.1"/>
</dbReference>
<dbReference type="GeneID" id="31362144"/>
<name>D3BFC9_HETP5</name>
<sequence>MINSNNHKSISFLLLILTTTTCIVAQNPSVVLTLRFYKDYNPDFNTIINVTSLATGKVIRSGLVNQEAITTLNSVDPDAVNILVNQDSNWTIVSFNYVTLESQQIGGLDVEDKEFGLWESAFGYEPSLQLVMNVYVDTSSNETYFVNWDFKNSSLNLIPLDLGVSTDASIGCYDGKSNYYILFRTELGNSWRITSYDVFGDGLYEMLEYHNFDSVFVGVPYTDSQGQQLYAVEITSYPNRTVSYELYAIDFDSNTASVTMLHQVFSTLIYDYTDPVVYNSQSIVFYSTTILQPLLIYLIYKRPSIQPTQNII</sequence>
<comment type="caution">
    <text evidence="2">The sequence shown here is derived from an EMBL/GenBank/DDBJ whole genome shotgun (WGS) entry which is preliminary data.</text>
</comment>
<dbReference type="InParanoid" id="D3BFC9"/>
<evidence type="ECO:0000313" key="2">
    <source>
        <dbReference type="EMBL" id="EFA79843.1"/>
    </source>
</evidence>
<proteinExistence type="predicted"/>
<organism evidence="2 3">
    <name type="scientific">Heterostelium pallidum (strain ATCC 26659 / Pp 5 / PN500)</name>
    <name type="common">Cellular slime mold</name>
    <name type="synonym">Polysphondylium pallidum</name>
    <dbReference type="NCBI Taxonomy" id="670386"/>
    <lineage>
        <taxon>Eukaryota</taxon>
        <taxon>Amoebozoa</taxon>
        <taxon>Evosea</taxon>
        <taxon>Eumycetozoa</taxon>
        <taxon>Dictyostelia</taxon>
        <taxon>Acytosteliales</taxon>
        <taxon>Acytosteliaceae</taxon>
        <taxon>Heterostelium</taxon>
    </lineage>
</organism>
<evidence type="ECO:0000256" key="1">
    <source>
        <dbReference type="SAM" id="SignalP"/>
    </source>
</evidence>
<accession>D3BFC9</accession>
<dbReference type="Proteomes" id="UP000001396">
    <property type="component" value="Unassembled WGS sequence"/>
</dbReference>
<gene>
    <name evidence="2" type="ORF">PPL_06662</name>
</gene>
<feature type="signal peptide" evidence="1">
    <location>
        <begin position="1"/>
        <end position="25"/>
    </location>
</feature>
<reference evidence="2 3" key="1">
    <citation type="journal article" date="2011" name="Genome Res.">
        <title>Phylogeny-wide analysis of social amoeba genomes highlights ancient origins for complex intercellular communication.</title>
        <authorList>
            <person name="Heidel A.J."/>
            <person name="Lawal H.M."/>
            <person name="Felder M."/>
            <person name="Schilde C."/>
            <person name="Helps N.R."/>
            <person name="Tunggal B."/>
            <person name="Rivero F."/>
            <person name="John U."/>
            <person name="Schleicher M."/>
            <person name="Eichinger L."/>
            <person name="Platzer M."/>
            <person name="Noegel A.A."/>
            <person name="Schaap P."/>
            <person name="Gloeckner G."/>
        </authorList>
    </citation>
    <scope>NUCLEOTIDE SEQUENCE [LARGE SCALE GENOMIC DNA]</scope>
    <source>
        <strain evidence="3">ATCC 26659 / Pp 5 / PN500</strain>
    </source>
</reference>
<dbReference type="AlphaFoldDB" id="D3BFC9"/>
<protein>
    <submittedName>
        <fullName evidence="2">Uncharacterized protein</fullName>
    </submittedName>
</protein>
<keyword evidence="3" id="KW-1185">Reference proteome</keyword>
<keyword evidence="1" id="KW-0732">Signal</keyword>
<feature type="chain" id="PRO_5003041158" evidence="1">
    <location>
        <begin position="26"/>
        <end position="312"/>
    </location>
</feature>